<evidence type="ECO:0000259" key="8">
    <source>
        <dbReference type="Pfam" id="PF13087"/>
    </source>
</evidence>
<dbReference type="GO" id="GO:0043139">
    <property type="term" value="F:5'-3' DNA helicase activity"/>
    <property type="evidence" value="ECO:0007669"/>
    <property type="project" value="TreeGrafter"/>
</dbReference>
<organism evidence="9 10">
    <name type="scientific">Pseudomonas shahriarae</name>
    <dbReference type="NCBI Taxonomy" id="2745512"/>
    <lineage>
        <taxon>Bacteria</taxon>
        <taxon>Pseudomonadati</taxon>
        <taxon>Pseudomonadota</taxon>
        <taxon>Gammaproteobacteria</taxon>
        <taxon>Pseudomonadales</taxon>
        <taxon>Pseudomonadaceae</taxon>
        <taxon>Pseudomonas</taxon>
    </lineage>
</organism>
<evidence type="ECO:0000259" key="7">
    <source>
        <dbReference type="Pfam" id="PF13086"/>
    </source>
</evidence>
<keyword evidence="3" id="KW-0378">Hydrolase</keyword>
<name>A0A9X4C6Z8_9PSED</name>
<feature type="domain" description="DNA2/NAM7 helicase-like C-terminal" evidence="8">
    <location>
        <begin position="898"/>
        <end position="1052"/>
    </location>
</feature>
<protein>
    <submittedName>
        <fullName evidence="9">AAA domain-containing protein</fullName>
    </submittedName>
</protein>
<dbReference type="Pfam" id="PF13087">
    <property type="entry name" value="AAA_12"/>
    <property type="match status" value="1"/>
</dbReference>
<sequence>MTPADIVRYWRSVELLQPQAAPKLKKREMPHQSYIHDVSVANPVMPWDKTSKVLKEPLPKGKVWSHLLFGHCYDFKYAVKALEDVFGADQGYAEPQSQIVALYALKLTHTGAMVADSLVLSSAAWLLARVRAGEDWARSFDETQDKVRAVATEHLAGVVTADKIVRLTNWIVTYFGLRDFFAEQQCFHRFRSKPIKPTQVENDDDPLNSFILDDLAKVADSLERSNSSAPLNTYLTPHTGSGRIDVGDDRFSRVLLDELAPARYPSGCWPTEADQGLVHSQQLAVNHIAGSLSTSKGQRAVNGPPGTGKTTLLRDIIASVVTGRADVLASLPRAADAFEGKGLRAEEARVGGKPQFCFSLNDRLLGHEIVVASSNNGAVENVTLELPQRDKIDERWLSDLDHFADLGEWLTGKPAWGLFSAALGSKTNRKTFVTRFYYGDGKPLGKTGPDAVDLDEELDEPDDAPEKAEKVDGEQADGDRKAAGPDEERKPKGFREWLDEQEVAVEKLTVSRQSIWQAAVKRYTDAKAQAEAVGAEAALATQLLDAMLQAREQVRIKQEQLALSVAGRKRLKSEVDDVIKEGTTAQGTVRTQVTQIQRHNKTKPGFLANLFSLWGRYRQWKQELDLLQKVLDADERASTLVDVKVKRLQDDLAEFDKLLVVSEVRLLQLQHAAKAREAQVTTLAEKYKAAHFLAWLRTGSIGRGPDIELAEPWIVPGWRRARARVFIEALRLHKTFFELEPKRVRANLNFVTSMLQGTRYGGVSQDAIRSAWATLFMVVPVLSSTFASFARTFSTLGAGEIGWLLVDEAGQATPQAAVGALWRSRRSVMVGDPLQLKPILSVSDAALEHMRQPFKVDPRWIPSGQSAQSVADQGNAVGRMLGPVGMKSWVGLPLVVHRRCDRPMFELANRIAYDGAMVYGTSTPSPEKETTATLPTGWIDVRGPSSGNWVEAEGLALKALLARLALEGVEAKDISVITPFQDVRNQLRAMLRQPMVFGTIHTMQGKESSVVVLVLGGNSDSPGAREWAVSEPNLVNVAATRAKRRLYVIGDRADWSKRPIFCKVMHLLPGYRI</sequence>
<gene>
    <name evidence="9" type="ORF">M5G27_29800</name>
</gene>
<reference evidence="9 10" key="1">
    <citation type="submission" date="2022-05" db="EMBL/GenBank/DDBJ databases">
        <title>Novel Pseudomonas spp. Isolated from a Rainbow Trout Aquaculture Facility.</title>
        <authorList>
            <person name="Testerman T."/>
            <person name="Graf J."/>
        </authorList>
    </citation>
    <scope>NUCLEOTIDE SEQUENCE [LARGE SCALE GENOMIC DNA]</scope>
    <source>
        <strain evidence="9 10">ID1042</strain>
    </source>
</reference>
<dbReference type="PANTHER" id="PTHR43788">
    <property type="entry name" value="DNA2/NAM7 HELICASE FAMILY MEMBER"/>
    <property type="match status" value="1"/>
</dbReference>
<dbReference type="PANTHER" id="PTHR43788:SF8">
    <property type="entry name" value="DNA-BINDING PROTEIN SMUBP-2"/>
    <property type="match status" value="1"/>
</dbReference>
<comment type="caution">
    <text evidence="9">The sequence shown here is derived from an EMBL/GenBank/DDBJ whole genome shotgun (WGS) entry which is preliminary data.</text>
</comment>
<dbReference type="GO" id="GO:0016787">
    <property type="term" value="F:hydrolase activity"/>
    <property type="evidence" value="ECO:0007669"/>
    <property type="project" value="UniProtKB-KW"/>
</dbReference>
<dbReference type="EMBL" id="JAMDHA010000059">
    <property type="protein sequence ID" value="MDD1011654.1"/>
    <property type="molecule type" value="Genomic_DNA"/>
</dbReference>
<evidence type="ECO:0000313" key="10">
    <source>
        <dbReference type="Proteomes" id="UP001148185"/>
    </source>
</evidence>
<dbReference type="Pfam" id="PF13086">
    <property type="entry name" value="AAA_11"/>
    <property type="match status" value="1"/>
</dbReference>
<dbReference type="RefSeq" id="WP_273878471.1">
    <property type="nucleotide sequence ID" value="NZ_JAMDHA010000059.1"/>
</dbReference>
<keyword evidence="10" id="KW-1185">Reference proteome</keyword>
<feature type="compositionally biased region" description="Basic and acidic residues" evidence="6">
    <location>
        <begin position="464"/>
        <end position="495"/>
    </location>
</feature>
<accession>A0A9X4C6Z8</accession>
<evidence type="ECO:0000256" key="4">
    <source>
        <dbReference type="ARBA" id="ARBA00022806"/>
    </source>
</evidence>
<evidence type="ECO:0000256" key="2">
    <source>
        <dbReference type="ARBA" id="ARBA00022741"/>
    </source>
</evidence>
<dbReference type="Proteomes" id="UP001148185">
    <property type="component" value="Unassembled WGS sequence"/>
</dbReference>
<proteinExistence type="inferred from homology"/>
<keyword evidence="5" id="KW-0067">ATP-binding</keyword>
<dbReference type="InterPro" id="IPR050534">
    <property type="entry name" value="Coronavir_polyprotein_1ab"/>
</dbReference>
<dbReference type="InterPro" id="IPR041679">
    <property type="entry name" value="DNA2/NAM7-like_C"/>
</dbReference>
<evidence type="ECO:0000256" key="3">
    <source>
        <dbReference type="ARBA" id="ARBA00022801"/>
    </source>
</evidence>
<dbReference type="SUPFAM" id="SSF52540">
    <property type="entry name" value="P-loop containing nucleoside triphosphate hydrolases"/>
    <property type="match status" value="1"/>
</dbReference>
<evidence type="ECO:0000256" key="5">
    <source>
        <dbReference type="ARBA" id="ARBA00022840"/>
    </source>
</evidence>
<evidence type="ECO:0000256" key="6">
    <source>
        <dbReference type="SAM" id="MobiDB-lite"/>
    </source>
</evidence>
<dbReference type="Gene3D" id="3.40.50.300">
    <property type="entry name" value="P-loop containing nucleotide triphosphate hydrolases"/>
    <property type="match status" value="2"/>
</dbReference>
<comment type="similarity">
    <text evidence="1">Belongs to the DNA2/NAM7 helicase family.</text>
</comment>
<evidence type="ECO:0000313" key="9">
    <source>
        <dbReference type="EMBL" id="MDD1011654.1"/>
    </source>
</evidence>
<evidence type="ECO:0000256" key="1">
    <source>
        <dbReference type="ARBA" id="ARBA00007913"/>
    </source>
</evidence>
<dbReference type="InterPro" id="IPR027417">
    <property type="entry name" value="P-loop_NTPase"/>
</dbReference>
<keyword evidence="2" id="KW-0547">Nucleotide-binding</keyword>
<feature type="region of interest" description="Disordered" evidence="6">
    <location>
        <begin position="447"/>
        <end position="495"/>
    </location>
</feature>
<feature type="domain" description="DNA2/NAM7 helicase helicase" evidence="7">
    <location>
        <begin position="782"/>
        <end position="839"/>
    </location>
</feature>
<keyword evidence="4" id="KW-0347">Helicase</keyword>
<feature type="compositionally biased region" description="Acidic residues" evidence="6">
    <location>
        <begin position="452"/>
        <end position="463"/>
    </location>
</feature>
<dbReference type="GO" id="GO:0005524">
    <property type="term" value="F:ATP binding"/>
    <property type="evidence" value="ECO:0007669"/>
    <property type="project" value="UniProtKB-KW"/>
</dbReference>
<dbReference type="InterPro" id="IPR041677">
    <property type="entry name" value="DNA2/NAM7_AAA_11"/>
</dbReference>
<dbReference type="AlphaFoldDB" id="A0A9X4C6Z8"/>